<dbReference type="RefSeq" id="WP_170201532.1">
    <property type="nucleotide sequence ID" value="NZ_RJKE01000001.1"/>
</dbReference>
<reference evidence="1 2" key="1">
    <citation type="submission" date="2018-11" db="EMBL/GenBank/DDBJ databases">
        <title>Sequencing the genomes of 1000 actinobacteria strains.</title>
        <authorList>
            <person name="Klenk H.-P."/>
        </authorList>
    </citation>
    <scope>NUCLEOTIDE SEQUENCE [LARGE SCALE GENOMIC DNA]</scope>
    <source>
        <strain evidence="1 2">DSM 44254</strain>
    </source>
</reference>
<evidence type="ECO:0000313" key="2">
    <source>
        <dbReference type="Proteomes" id="UP000272400"/>
    </source>
</evidence>
<accession>A0A3N1D112</accession>
<organism evidence="1 2">
    <name type="scientific">Actinocorallia herbida</name>
    <dbReference type="NCBI Taxonomy" id="58109"/>
    <lineage>
        <taxon>Bacteria</taxon>
        <taxon>Bacillati</taxon>
        <taxon>Actinomycetota</taxon>
        <taxon>Actinomycetes</taxon>
        <taxon>Streptosporangiales</taxon>
        <taxon>Thermomonosporaceae</taxon>
        <taxon>Actinocorallia</taxon>
    </lineage>
</organism>
<gene>
    <name evidence="1" type="ORF">EDD29_4795</name>
</gene>
<evidence type="ECO:0000313" key="1">
    <source>
        <dbReference type="EMBL" id="ROO87201.1"/>
    </source>
</evidence>
<sequence length="46" mass="4808">MGHGGLTVDPEQAPAALAVPWPYLAAVSAATVRPARRPSVTILREL</sequence>
<dbReference type="AlphaFoldDB" id="A0A3N1D112"/>
<comment type="caution">
    <text evidence="1">The sequence shown here is derived from an EMBL/GenBank/DDBJ whole genome shotgun (WGS) entry which is preliminary data.</text>
</comment>
<proteinExistence type="predicted"/>
<dbReference type="Proteomes" id="UP000272400">
    <property type="component" value="Unassembled WGS sequence"/>
</dbReference>
<protein>
    <submittedName>
        <fullName evidence="1">Uncharacterized protein</fullName>
    </submittedName>
</protein>
<keyword evidence="2" id="KW-1185">Reference proteome</keyword>
<dbReference type="EMBL" id="RJKE01000001">
    <property type="protein sequence ID" value="ROO87201.1"/>
    <property type="molecule type" value="Genomic_DNA"/>
</dbReference>
<name>A0A3N1D112_9ACTN</name>